<evidence type="ECO:0000313" key="1">
    <source>
        <dbReference type="EMBL" id="UOF90990.1"/>
    </source>
</evidence>
<sequence length="192" mass="22455">MIAINNYFLAEGTEARQINDGQQPKRSRIQYINLKDGQFVCGYILTTDFKMYICHDDYSKKIKQHICKNPKDRPDMNCLSCIHNVKREKRTIVPFFNVDTQQVEILAAKTNIMRIIYAFIDEYDDEAMTTPVVLSRSGTAKDTRYTIMPARVKPAEQLLFEKPMDIMLDNKFYQNILVIPEDDYIRKLLGIQ</sequence>
<protein>
    <submittedName>
        <fullName evidence="1">Uncharacterized protein</fullName>
    </submittedName>
</protein>
<name>A0ABY4CSY4_9BACL</name>
<dbReference type="RefSeq" id="WP_347437684.1">
    <property type="nucleotide sequence ID" value="NZ_CP089291.1"/>
</dbReference>
<keyword evidence="2" id="KW-1185">Reference proteome</keyword>
<evidence type="ECO:0000313" key="2">
    <source>
        <dbReference type="Proteomes" id="UP000830167"/>
    </source>
</evidence>
<organism evidence="1 2">
    <name type="scientific">Fodinisporobacter ferrooxydans</name>
    <dbReference type="NCBI Taxonomy" id="2901836"/>
    <lineage>
        <taxon>Bacteria</taxon>
        <taxon>Bacillati</taxon>
        <taxon>Bacillota</taxon>
        <taxon>Bacilli</taxon>
        <taxon>Bacillales</taxon>
        <taxon>Alicyclobacillaceae</taxon>
        <taxon>Fodinisporobacter</taxon>
    </lineage>
</organism>
<gene>
    <name evidence="1" type="ORF">LSG31_01530</name>
</gene>
<reference evidence="1" key="1">
    <citation type="submission" date="2021-12" db="EMBL/GenBank/DDBJ databases">
        <title>Alicyclobacillaceae gen. nov., sp. nov., isolated from chalcocite enrichment system.</title>
        <authorList>
            <person name="Jiang Z."/>
        </authorList>
    </citation>
    <scope>NUCLEOTIDE SEQUENCE</scope>
    <source>
        <strain evidence="1">MYW30-H2</strain>
    </source>
</reference>
<dbReference type="Proteomes" id="UP000830167">
    <property type="component" value="Chromosome"/>
</dbReference>
<dbReference type="EMBL" id="CP089291">
    <property type="protein sequence ID" value="UOF90990.1"/>
    <property type="molecule type" value="Genomic_DNA"/>
</dbReference>
<accession>A0ABY4CSY4</accession>
<proteinExistence type="predicted"/>